<dbReference type="VEuPathDB" id="PlasmoDB:PVP01_0502400"/>
<gene>
    <name evidence="3" type="ORF">PVT01_050005600</name>
</gene>
<feature type="region of interest" description="Disordered" evidence="1">
    <location>
        <begin position="359"/>
        <end position="386"/>
    </location>
</feature>
<accession>A0A1G4GT24</accession>
<evidence type="ECO:0000313" key="4">
    <source>
        <dbReference type="Proteomes" id="UP000196402"/>
    </source>
</evidence>
<evidence type="ECO:0000256" key="1">
    <source>
        <dbReference type="SAM" id="MobiDB-lite"/>
    </source>
</evidence>
<dbReference type="VEuPathDB" id="PlasmoDB:PVW1_050007400"/>
<feature type="region of interest" description="Disordered" evidence="1">
    <location>
        <begin position="265"/>
        <end position="298"/>
    </location>
</feature>
<feature type="compositionally biased region" description="Basic and acidic residues" evidence="1">
    <location>
        <begin position="114"/>
        <end position="125"/>
    </location>
</feature>
<evidence type="ECO:0000313" key="3">
    <source>
        <dbReference type="EMBL" id="SCO65755.1"/>
    </source>
</evidence>
<feature type="region of interest" description="Disordered" evidence="1">
    <location>
        <begin position="114"/>
        <end position="166"/>
    </location>
</feature>
<feature type="transmembrane region" description="Helical" evidence="2">
    <location>
        <begin position="420"/>
        <end position="447"/>
    </location>
</feature>
<dbReference type="EMBL" id="LT615243">
    <property type="protein sequence ID" value="SCO65755.1"/>
    <property type="molecule type" value="Genomic_DNA"/>
</dbReference>
<dbReference type="Proteomes" id="UP000196402">
    <property type="component" value="Chromosome 5"/>
</dbReference>
<keyword evidence="2" id="KW-1133">Transmembrane helix</keyword>
<reference evidence="3 4" key="1">
    <citation type="submission" date="2016-07" db="EMBL/GenBank/DDBJ databases">
        <authorList>
            <consortium name="Pathogen Informatics"/>
        </authorList>
    </citation>
    <scope>NUCLEOTIDE SEQUENCE [LARGE SCALE GENOMIC DNA]</scope>
</reference>
<organism evidence="3 4">
    <name type="scientific">Plasmodium vivax</name>
    <name type="common">malaria parasite P. vivax</name>
    <dbReference type="NCBI Taxonomy" id="5855"/>
    <lineage>
        <taxon>Eukaryota</taxon>
        <taxon>Sar</taxon>
        <taxon>Alveolata</taxon>
        <taxon>Apicomplexa</taxon>
        <taxon>Aconoidasida</taxon>
        <taxon>Haemosporida</taxon>
        <taxon>Plasmodiidae</taxon>
        <taxon>Plasmodium</taxon>
        <taxon>Plasmodium (Plasmodium)</taxon>
    </lineage>
</organism>
<keyword evidence="2" id="KW-0472">Membrane</keyword>
<keyword evidence="2" id="KW-0812">Transmembrane</keyword>
<feature type="compositionally biased region" description="Basic and acidic residues" evidence="1">
    <location>
        <begin position="134"/>
        <end position="146"/>
    </location>
</feature>
<name>A0A1G4GT24_PLAVI</name>
<sequence length="487" mass="55173">MTRISIVTYGGSQHLKLTDCRTKYDKFLNQIEGKIAEFDKIRQAEICEKCKEIKEFIHEKNNKLKECYNSGVLPIELNDENTIKVFNRKCHGKTQCSKDSSPAFKESAKLVQKEEEIERDIKHNEQPQLQLKAQQDKASEYHKNPSDIENFEPTADSKGTQGTESDRVAALSPLSDQRCQRLKDASCLNDSETKSTFHYISDLPLENITDNALHIFNESKKYASFDKQEYDKNNYYVYSDSNATNNSYGDVFIFTLGDIRNQVHKSQNEAQDTSGKEADCINDPSQRTSNTDSTSLQCSQKQIFPEPLELPKEHSAGLQNSTSQNLRDQVSQILTGESTTEGNSDNEKQQEHQAGLGNSTALFNEGSHDSNQDNAERALRSNESISLTTGPNLEKTYIPEEFSESDIFNIILGGIPLQKYIFPALAILGAIALFSLLLKYTYLGALFSKKKKKRRKEIEAEWQNILYGAPYVGQRNNYISYGGMEYE</sequence>
<feature type="compositionally biased region" description="Polar residues" evidence="1">
    <location>
        <begin position="283"/>
        <end position="298"/>
    </location>
</feature>
<feature type="compositionally biased region" description="Basic and acidic residues" evidence="1">
    <location>
        <begin position="366"/>
        <end position="380"/>
    </location>
</feature>
<proteinExistence type="predicted"/>
<dbReference type="VEuPathDB" id="PlasmoDB:PVPAM_050009800"/>
<protein>
    <submittedName>
        <fullName evidence="3">VIR protein</fullName>
    </submittedName>
</protein>
<dbReference type="AlphaFoldDB" id="A0A1G4GT24"/>
<evidence type="ECO:0000256" key="2">
    <source>
        <dbReference type="SAM" id="Phobius"/>
    </source>
</evidence>